<name>A0ABQ9X8R8_9EUKA</name>
<evidence type="ECO:0000313" key="1">
    <source>
        <dbReference type="EMBL" id="KAK2946570.1"/>
    </source>
</evidence>
<dbReference type="EMBL" id="JARBJD010000224">
    <property type="protein sequence ID" value="KAK2946570.1"/>
    <property type="molecule type" value="Genomic_DNA"/>
</dbReference>
<protein>
    <submittedName>
        <fullName evidence="1">Uncharacterized protein</fullName>
    </submittedName>
</protein>
<evidence type="ECO:0000313" key="2">
    <source>
        <dbReference type="Proteomes" id="UP001281761"/>
    </source>
</evidence>
<dbReference type="Proteomes" id="UP001281761">
    <property type="component" value="Unassembled WGS sequence"/>
</dbReference>
<keyword evidence="2" id="KW-1185">Reference proteome</keyword>
<proteinExistence type="predicted"/>
<accession>A0ABQ9X8R8</accession>
<gene>
    <name evidence="1" type="ORF">BLNAU_18483</name>
</gene>
<organism evidence="1 2">
    <name type="scientific">Blattamonas nauphoetae</name>
    <dbReference type="NCBI Taxonomy" id="2049346"/>
    <lineage>
        <taxon>Eukaryota</taxon>
        <taxon>Metamonada</taxon>
        <taxon>Preaxostyla</taxon>
        <taxon>Oxymonadida</taxon>
        <taxon>Blattamonas</taxon>
    </lineage>
</organism>
<sequence>MLCFHQNQHIVTVSRQNSDISEKTRQLHCHIPNRRVCDETTTGIGSVLPPESGHLWVGRSILRCVVLKINKGAERKPADGFLGEPMIEETAACATEMGARDPEDPQISGQVGKLVGASVCVRGALLPVAPHKP</sequence>
<reference evidence="1 2" key="1">
    <citation type="journal article" date="2022" name="bioRxiv">
        <title>Genomics of Preaxostyla Flagellates Illuminates Evolutionary Transitions and the Path Towards Mitochondrial Loss.</title>
        <authorList>
            <person name="Novak L.V.F."/>
            <person name="Treitli S.C."/>
            <person name="Pyrih J."/>
            <person name="Halakuc P."/>
            <person name="Pipaliya S.V."/>
            <person name="Vacek V."/>
            <person name="Brzon O."/>
            <person name="Soukal P."/>
            <person name="Eme L."/>
            <person name="Dacks J.B."/>
            <person name="Karnkowska A."/>
            <person name="Elias M."/>
            <person name="Hampl V."/>
        </authorList>
    </citation>
    <scope>NUCLEOTIDE SEQUENCE [LARGE SCALE GENOMIC DNA]</scope>
    <source>
        <strain evidence="1">NAU3</strain>
        <tissue evidence="1">Gut</tissue>
    </source>
</reference>
<comment type="caution">
    <text evidence="1">The sequence shown here is derived from an EMBL/GenBank/DDBJ whole genome shotgun (WGS) entry which is preliminary data.</text>
</comment>